<protein>
    <submittedName>
        <fullName evidence="2">Uncharacterized protein</fullName>
    </submittedName>
</protein>
<dbReference type="AlphaFoldDB" id="A0A2K3QFH7"/>
<organism evidence="2 3">
    <name type="scientific">Tolypocladium capitatum</name>
    <dbReference type="NCBI Taxonomy" id="45235"/>
    <lineage>
        <taxon>Eukaryota</taxon>
        <taxon>Fungi</taxon>
        <taxon>Dikarya</taxon>
        <taxon>Ascomycota</taxon>
        <taxon>Pezizomycotina</taxon>
        <taxon>Sordariomycetes</taxon>
        <taxon>Hypocreomycetidae</taxon>
        <taxon>Hypocreales</taxon>
        <taxon>Ophiocordycipitaceae</taxon>
        <taxon>Tolypocladium</taxon>
    </lineage>
</organism>
<evidence type="ECO:0000313" key="3">
    <source>
        <dbReference type="Proteomes" id="UP000236621"/>
    </source>
</evidence>
<sequence>METTLVLSQSLSVGLGSKSPLESLEPHHPPFNQYLYKSLSSLSSSSNPLNRRNSASTSIPSVRGIRLLSSYGVSCLLPRRSRSSFDALFSSSVDFGRWASQSSQAGLARIRAAPKTQRTIKAPTLATSLLMLKRNSSAISHRELLSVAPVPTRSPRSPRPFGSFCAARSLAYPFDAATDPPLTGISPMLLNLTETGFFQPGMALQADAAIFIQIDCLTGHGDRGKPGSQQSRVEIHFSGDADIRDGDVGLHVAVRVGQPLAQGHRQLFVCRWGQGREQQGQAVDAYTRGNASQNKDVGISQLKGEGAPNDARHETETPEARMDKPVLGLEVEHAQDVTGDVSHRGQKCHQQNFWRRIDSLQDYGPSQGNGAPKIRRSLARGLLRFGEGPPSELVADSGVRLGKS</sequence>
<feature type="region of interest" description="Disordered" evidence="1">
    <location>
        <begin position="300"/>
        <end position="319"/>
    </location>
</feature>
<keyword evidence="3" id="KW-1185">Reference proteome</keyword>
<proteinExistence type="predicted"/>
<evidence type="ECO:0000313" key="2">
    <source>
        <dbReference type="EMBL" id="PNY26275.1"/>
    </source>
</evidence>
<name>A0A2K3QFH7_9HYPO</name>
<dbReference type="EMBL" id="NRSZ01000574">
    <property type="protein sequence ID" value="PNY26275.1"/>
    <property type="molecule type" value="Genomic_DNA"/>
</dbReference>
<accession>A0A2K3QFH7</accession>
<dbReference type="Proteomes" id="UP000236621">
    <property type="component" value="Unassembled WGS sequence"/>
</dbReference>
<evidence type="ECO:0000256" key="1">
    <source>
        <dbReference type="SAM" id="MobiDB-lite"/>
    </source>
</evidence>
<comment type="caution">
    <text evidence="2">The sequence shown here is derived from an EMBL/GenBank/DDBJ whole genome shotgun (WGS) entry which is preliminary data.</text>
</comment>
<gene>
    <name evidence="2" type="ORF">TCAP_03787</name>
</gene>
<feature type="compositionally biased region" description="Basic and acidic residues" evidence="1">
    <location>
        <begin position="310"/>
        <end position="319"/>
    </location>
</feature>
<feature type="region of interest" description="Disordered" evidence="1">
    <location>
        <begin position="385"/>
        <end position="404"/>
    </location>
</feature>
<reference evidence="2 3" key="1">
    <citation type="submission" date="2017-08" db="EMBL/GenBank/DDBJ databases">
        <title>Harnessing the power of phylogenomics to disentangle the directionality and signatures of interkingdom host jumping in the parasitic fungal genus Tolypocladium.</title>
        <authorList>
            <person name="Quandt C.A."/>
            <person name="Patterson W."/>
            <person name="Spatafora J.W."/>
        </authorList>
    </citation>
    <scope>NUCLEOTIDE SEQUENCE [LARGE SCALE GENOMIC DNA]</scope>
    <source>
        <strain evidence="2 3">CBS 113982</strain>
    </source>
</reference>